<dbReference type="GO" id="GO:0016747">
    <property type="term" value="F:acyltransferase activity, transferring groups other than amino-acyl groups"/>
    <property type="evidence" value="ECO:0007669"/>
    <property type="project" value="InterPro"/>
</dbReference>
<dbReference type="Pfam" id="PF13302">
    <property type="entry name" value="Acetyltransf_3"/>
    <property type="match status" value="1"/>
</dbReference>
<dbReference type="RefSeq" id="WP_010837756.1">
    <property type="nucleotide sequence ID" value="NZ_QRCM01000001.1"/>
</dbReference>
<dbReference type="PROSITE" id="PS51186">
    <property type="entry name" value="GNAT"/>
    <property type="match status" value="1"/>
</dbReference>
<evidence type="ECO:0000313" key="2">
    <source>
        <dbReference type="EMBL" id="TXG89809.1"/>
    </source>
</evidence>
<reference evidence="2 3" key="1">
    <citation type="submission" date="2018-07" db="EMBL/GenBank/DDBJ databases">
        <title>Genome sequence of Rhodococcus rhodnii ATCC 35071 from Rhodnius prolixus.</title>
        <authorList>
            <person name="Patel V."/>
            <person name="Vogel K.J."/>
        </authorList>
    </citation>
    <scope>NUCLEOTIDE SEQUENCE [LARGE SCALE GENOMIC DNA]</scope>
    <source>
        <strain evidence="2 3">ATCC 35071</strain>
    </source>
</reference>
<protein>
    <submittedName>
        <fullName evidence="2">N-acetyltransferase</fullName>
    </submittedName>
</protein>
<accession>A0A6P2CAN4</accession>
<keyword evidence="2" id="KW-0808">Transferase</keyword>
<sequence>MTDWFGRPVLRGAAVRLEPLSSSHVDALLAAADDASLFTWSSSQLTTRDDAAALVDESLRDPLRVPFVVIDGASGTVVGTTSLYAIDPRHRSLAIGYTWLSRSVQGTAINPDSKQLLLTHAFDVLGCVRVEWHVDERNTHSRRAVEKLGARLDGLLPKHRRRRDGSWRTTALYSMTDDDWPTVRRALAARVENTLSRS</sequence>
<dbReference type="PANTHER" id="PTHR43610:SF1">
    <property type="entry name" value="N-ACETYLTRANSFERASE DOMAIN-CONTAINING PROTEIN"/>
    <property type="match status" value="1"/>
</dbReference>
<dbReference type="Gene3D" id="3.40.630.30">
    <property type="match status" value="1"/>
</dbReference>
<dbReference type="PANTHER" id="PTHR43610">
    <property type="entry name" value="BLL6696 PROTEIN"/>
    <property type="match status" value="1"/>
</dbReference>
<gene>
    <name evidence="2" type="ORF">DW322_05770</name>
</gene>
<dbReference type="InterPro" id="IPR016181">
    <property type="entry name" value="Acyl_CoA_acyltransferase"/>
</dbReference>
<dbReference type="AlphaFoldDB" id="A0A6P2CAN4"/>
<name>A0A6P2CAN4_9NOCA</name>
<evidence type="ECO:0000259" key="1">
    <source>
        <dbReference type="PROSITE" id="PS51186"/>
    </source>
</evidence>
<comment type="caution">
    <text evidence="2">The sequence shown here is derived from an EMBL/GenBank/DDBJ whole genome shotgun (WGS) entry which is preliminary data.</text>
</comment>
<dbReference type="InterPro" id="IPR000182">
    <property type="entry name" value="GNAT_dom"/>
</dbReference>
<dbReference type="Proteomes" id="UP000471120">
    <property type="component" value="Unassembled WGS sequence"/>
</dbReference>
<feature type="domain" description="N-acetyltransferase" evidence="1">
    <location>
        <begin position="15"/>
        <end position="178"/>
    </location>
</feature>
<proteinExistence type="predicted"/>
<dbReference type="EMBL" id="QRCM01000001">
    <property type="protein sequence ID" value="TXG89809.1"/>
    <property type="molecule type" value="Genomic_DNA"/>
</dbReference>
<evidence type="ECO:0000313" key="3">
    <source>
        <dbReference type="Proteomes" id="UP000471120"/>
    </source>
</evidence>
<organism evidence="2 3">
    <name type="scientific">Rhodococcus rhodnii</name>
    <dbReference type="NCBI Taxonomy" id="38312"/>
    <lineage>
        <taxon>Bacteria</taxon>
        <taxon>Bacillati</taxon>
        <taxon>Actinomycetota</taxon>
        <taxon>Actinomycetes</taxon>
        <taxon>Mycobacteriales</taxon>
        <taxon>Nocardiaceae</taxon>
        <taxon>Rhodococcus</taxon>
    </lineage>
</organism>
<dbReference type="SUPFAM" id="SSF55729">
    <property type="entry name" value="Acyl-CoA N-acyltransferases (Nat)"/>
    <property type="match status" value="1"/>
</dbReference>